<name>A0A8S9YUA9_9TREM</name>
<comment type="caution">
    <text evidence="1">The sequence shown here is derived from an EMBL/GenBank/DDBJ whole genome shotgun (WGS) entry which is preliminary data.</text>
</comment>
<evidence type="ECO:0000313" key="1">
    <source>
        <dbReference type="EMBL" id="KAF7258282.1"/>
    </source>
</evidence>
<dbReference type="AlphaFoldDB" id="A0A8S9YUA9"/>
<protein>
    <submittedName>
        <fullName evidence="1">Uncharacterized protein</fullName>
    </submittedName>
</protein>
<gene>
    <name evidence="1" type="ORF">EG68_04552</name>
</gene>
<dbReference type="EMBL" id="JTDE01001822">
    <property type="protein sequence ID" value="KAF7258282.1"/>
    <property type="molecule type" value="Genomic_DNA"/>
</dbReference>
<keyword evidence="2" id="KW-1185">Reference proteome</keyword>
<proteinExistence type="predicted"/>
<sequence length="250" mass="29383">MVVAGNARLCMLINNTTKKKYISFKPLKFRLTMAPTNISTQRKLWNDFLNGWEDMERYIYDLCWRLRGILKTVSKAHFRTLVACQQTPQNQKVEDSTAVILYFDHQLYINSSVDRACLLKLENELSTILNTRTKSQNGPDVVVNAVEEDFKIFALEAEFGDKPIVVEFHIPNFKKPNFQTRRHIGHINVFYEWAYLHKDDLMERRAVVNLRSKVRKPERRPRDQVYVDRIRKITPFVPPSVSKFQTKGMS</sequence>
<dbReference type="Proteomes" id="UP000822476">
    <property type="component" value="Unassembled WGS sequence"/>
</dbReference>
<accession>A0A8S9YUA9</accession>
<reference evidence="1" key="1">
    <citation type="submission" date="2019-07" db="EMBL/GenBank/DDBJ databases">
        <title>Annotation for the trematode Paragonimus miyazaki's.</title>
        <authorList>
            <person name="Choi Y.-J."/>
        </authorList>
    </citation>
    <scope>NUCLEOTIDE SEQUENCE</scope>
    <source>
        <strain evidence="1">Japan</strain>
    </source>
</reference>
<evidence type="ECO:0000313" key="2">
    <source>
        <dbReference type="Proteomes" id="UP000822476"/>
    </source>
</evidence>
<organism evidence="1 2">
    <name type="scientific">Paragonimus skrjabini miyazakii</name>
    <dbReference type="NCBI Taxonomy" id="59628"/>
    <lineage>
        <taxon>Eukaryota</taxon>
        <taxon>Metazoa</taxon>
        <taxon>Spiralia</taxon>
        <taxon>Lophotrochozoa</taxon>
        <taxon>Platyhelminthes</taxon>
        <taxon>Trematoda</taxon>
        <taxon>Digenea</taxon>
        <taxon>Plagiorchiida</taxon>
        <taxon>Troglotremata</taxon>
        <taxon>Troglotrematidae</taxon>
        <taxon>Paragonimus</taxon>
    </lineage>
</organism>